<gene>
    <name evidence="2" type="ORF">HELGO_WM1736</name>
</gene>
<name>A0A6S6TK89_9BACT</name>
<protein>
    <recommendedName>
        <fullName evidence="3">Outer membrane protein beta-barrel domain-containing protein</fullName>
    </recommendedName>
</protein>
<feature type="signal peptide" evidence="1">
    <location>
        <begin position="1"/>
        <end position="22"/>
    </location>
</feature>
<accession>A0A6S6TK89</accession>
<reference evidence="2" key="1">
    <citation type="submission" date="2020-01" db="EMBL/GenBank/DDBJ databases">
        <authorList>
            <person name="Meier V. D."/>
            <person name="Meier V D."/>
        </authorList>
    </citation>
    <scope>NUCLEOTIDE SEQUENCE</scope>
    <source>
        <strain evidence="2">HLG_WM_MAG_04</strain>
    </source>
</reference>
<feature type="chain" id="PRO_5027818628" description="Outer membrane protein beta-barrel domain-containing protein" evidence="1">
    <location>
        <begin position="23"/>
        <end position="211"/>
    </location>
</feature>
<keyword evidence="1" id="KW-0732">Signal</keyword>
<proteinExistence type="predicted"/>
<evidence type="ECO:0008006" key="3">
    <source>
        <dbReference type="Google" id="ProtNLM"/>
    </source>
</evidence>
<sequence>MIKKTSLNLITLFALSNTTLIANDLKPMLQFGYDFGGETLATVERYDYYNGYETNRVRAGQGLSFEAGAAIDTANSDLELQFLVGYKFDRESASNGSVTWDQIPFTALAMLKKHQWKFGGGITYHLNPELTGNFTGYDNNNNYFNDSVDDKYENSVGGVIQIQYMMSEASAIGLRGTFIEYKLKNDSSVVANGNSIGVNFSYQFGERSEFR</sequence>
<dbReference type="EMBL" id="CACVAX010000059">
    <property type="protein sequence ID" value="CAA6821272.1"/>
    <property type="molecule type" value="Genomic_DNA"/>
</dbReference>
<dbReference type="AlphaFoldDB" id="A0A6S6TK89"/>
<evidence type="ECO:0000256" key="1">
    <source>
        <dbReference type="SAM" id="SignalP"/>
    </source>
</evidence>
<organism evidence="2">
    <name type="scientific">uncultured Sulfurovum sp</name>
    <dbReference type="NCBI Taxonomy" id="269237"/>
    <lineage>
        <taxon>Bacteria</taxon>
        <taxon>Pseudomonadati</taxon>
        <taxon>Campylobacterota</taxon>
        <taxon>Epsilonproteobacteria</taxon>
        <taxon>Campylobacterales</taxon>
        <taxon>Sulfurovaceae</taxon>
        <taxon>Sulfurovum</taxon>
        <taxon>environmental samples</taxon>
    </lineage>
</organism>
<evidence type="ECO:0000313" key="2">
    <source>
        <dbReference type="EMBL" id="CAA6821272.1"/>
    </source>
</evidence>